<name>A0ABP9ERJ6_9GAMM</name>
<feature type="signal peptide" evidence="1">
    <location>
        <begin position="1"/>
        <end position="22"/>
    </location>
</feature>
<evidence type="ECO:0000313" key="2">
    <source>
        <dbReference type="EMBL" id="GAA4885451.1"/>
    </source>
</evidence>
<feature type="chain" id="PRO_5047319911" description="Porin" evidence="1">
    <location>
        <begin position="23"/>
        <end position="325"/>
    </location>
</feature>
<organism evidence="2 3">
    <name type="scientific">Ferrimonas pelagia</name>
    <dbReference type="NCBI Taxonomy" id="1177826"/>
    <lineage>
        <taxon>Bacteria</taxon>
        <taxon>Pseudomonadati</taxon>
        <taxon>Pseudomonadota</taxon>
        <taxon>Gammaproteobacteria</taxon>
        <taxon>Alteromonadales</taxon>
        <taxon>Ferrimonadaceae</taxon>
        <taxon>Ferrimonas</taxon>
    </lineage>
</organism>
<comment type="caution">
    <text evidence="2">The sequence shown here is derived from an EMBL/GenBank/DDBJ whole genome shotgun (WGS) entry which is preliminary data.</text>
</comment>
<dbReference type="PROSITE" id="PS51257">
    <property type="entry name" value="PROKAR_LIPOPROTEIN"/>
    <property type="match status" value="1"/>
</dbReference>
<evidence type="ECO:0000256" key="1">
    <source>
        <dbReference type="SAM" id="SignalP"/>
    </source>
</evidence>
<accession>A0ABP9ERJ6</accession>
<keyword evidence="3" id="KW-1185">Reference proteome</keyword>
<dbReference type="EMBL" id="BAABJZ010000056">
    <property type="protein sequence ID" value="GAA4885451.1"/>
    <property type="molecule type" value="Genomic_DNA"/>
</dbReference>
<keyword evidence="1" id="KW-0732">Signal</keyword>
<sequence length="325" mass="36512">MKTLTLTTLACAIAMSCSLVHAETSTSGELTKNFYGDLRAQTQWMQGRDFETSVYQATAGIKGMYKTPLANVIYHGEVQYSESDLASNQVDVREAYFVFKTHGYGAFVAGTGATGSYLQMYTPFDIHQSNSMHPDTAAQLFRQSKYGTRVIAYATPAWQTPIGAFDMKFGLVTPDANTGKDDDIKTARLNYKAGPVSLSVHRAQTSKQLLNKEEDYIRWNLFAKYEWENSYIAALKEFHDECPTKTEEVYGAVYSISHGAFDTGITYQYKTWDSTLQRDDIHLTIASVKYNYDEHIALFVEGAHYSEALNEYSDSNVSLGFIFSF</sequence>
<dbReference type="InterPro" id="IPR023614">
    <property type="entry name" value="Porin_dom_sf"/>
</dbReference>
<gene>
    <name evidence="2" type="ORF">GCM10023333_18660</name>
</gene>
<proteinExistence type="predicted"/>
<dbReference type="Proteomes" id="UP001499988">
    <property type="component" value="Unassembled WGS sequence"/>
</dbReference>
<evidence type="ECO:0000313" key="3">
    <source>
        <dbReference type="Proteomes" id="UP001499988"/>
    </source>
</evidence>
<protein>
    <recommendedName>
        <fullName evidence="4">Porin</fullName>
    </recommendedName>
</protein>
<dbReference type="RefSeq" id="WP_345335101.1">
    <property type="nucleotide sequence ID" value="NZ_BAABJZ010000056.1"/>
</dbReference>
<dbReference type="Gene3D" id="2.40.160.10">
    <property type="entry name" value="Porin"/>
    <property type="match status" value="1"/>
</dbReference>
<dbReference type="SUPFAM" id="SSF56935">
    <property type="entry name" value="Porins"/>
    <property type="match status" value="1"/>
</dbReference>
<reference evidence="3" key="1">
    <citation type="journal article" date="2019" name="Int. J. Syst. Evol. Microbiol.">
        <title>The Global Catalogue of Microorganisms (GCM) 10K type strain sequencing project: providing services to taxonomists for standard genome sequencing and annotation.</title>
        <authorList>
            <consortium name="The Broad Institute Genomics Platform"/>
            <consortium name="The Broad Institute Genome Sequencing Center for Infectious Disease"/>
            <person name="Wu L."/>
            <person name="Ma J."/>
        </authorList>
    </citation>
    <scope>NUCLEOTIDE SEQUENCE [LARGE SCALE GENOMIC DNA]</scope>
    <source>
        <strain evidence="3">JCM 18401</strain>
    </source>
</reference>
<evidence type="ECO:0008006" key="4">
    <source>
        <dbReference type="Google" id="ProtNLM"/>
    </source>
</evidence>